<proteinExistence type="predicted"/>
<organism evidence="1 2">
    <name type="scientific">Tessaracoccus oleiagri</name>
    <dbReference type="NCBI Taxonomy" id="686624"/>
    <lineage>
        <taxon>Bacteria</taxon>
        <taxon>Bacillati</taxon>
        <taxon>Actinomycetota</taxon>
        <taxon>Actinomycetes</taxon>
        <taxon>Propionibacteriales</taxon>
        <taxon>Propionibacteriaceae</taxon>
        <taxon>Tessaracoccus</taxon>
    </lineage>
</organism>
<gene>
    <name evidence="1" type="ORF">SAMN04488242_1034</name>
</gene>
<dbReference type="EMBL" id="FNGP01000002">
    <property type="protein sequence ID" value="SDL32539.1"/>
    <property type="molecule type" value="Genomic_DNA"/>
</dbReference>
<dbReference type="OrthoDB" id="156387at2"/>
<dbReference type="Proteomes" id="UP000199475">
    <property type="component" value="Unassembled WGS sequence"/>
</dbReference>
<sequence>MLKEFRHPDRCVVGTVGEPGRRLFLIQVAQGHSIAAVAVEKEQAQLLGRRLTEILDQLAALGEPIPDAHEPRDMGPLDAPLSVDFRAGAIGLAWDAGRMAAQIELFPLEESDFETDTTLVQIWLTPSKAREFAARAEAVVASGRPTCPVCAQPLGPEGHICPRANGYRSRLFP</sequence>
<name>A0A1G9J502_9ACTN</name>
<dbReference type="InterPro" id="IPR021441">
    <property type="entry name" value="DUF3090"/>
</dbReference>
<protein>
    <recommendedName>
        <fullName evidence="3">DUF3090 domain-containing protein</fullName>
    </recommendedName>
</protein>
<evidence type="ECO:0000313" key="1">
    <source>
        <dbReference type="EMBL" id="SDL32539.1"/>
    </source>
</evidence>
<reference evidence="1 2" key="1">
    <citation type="submission" date="2016-10" db="EMBL/GenBank/DDBJ databases">
        <authorList>
            <person name="de Groot N.N."/>
        </authorList>
    </citation>
    <scope>NUCLEOTIDE SEQUENCE [LARGE SCALE GENOMIC DNA]</scope>
    <source>
        <strain evidence="1 2">CGMCC 1.9159</strain>
    </source>
</reference>
<evidence type="ECO:0000313" key="2">
    <source>
        <dbReference type="Proteomes" id="UP000199475"/>
    </source>
</evidence>
<dbReference type="NCBIfam" id="TIGR03847">
    <property type="entry name" value="conserved hypothetical protein"/>
    <property type="match status" value="1"/>
</dbReference>
<accession>A0A1G9J502</accession>
<dbReference type="RefSeq" id="WP_093249640.1">
    <property type="nucleotide sequence ID" value="NZ_FNGP01000002.1"/>
</dbReference>
<evidence type="ECO:0008006" key="3">
    <source>
        <dbReference type="Google" id="ProtNLM"/>
    </source>
</evidence>
<keyword evidence="2" id="KW-1185">Reference proteome</keyword>
<dbReference type="STRING" id="686624.SAMN04488242_1034"/>
<dbReference type="Pfam" id="PF11290">
    <property type="entry name" value="DUF3090"/>
    <property type="match status" value="1"/>
</dbReference>
<dbReference type="AlphaFoldDB" id="A0A1G9J502"/>